<organism evidence="1 2">
    <name type="scientific">Herbiconiux flava</name>
    <dbReference type="NCBI Taxonomy" id="881268"/>
    <lineage>
        <taxon>Bacteria</taxon>
        <taxon>Bacillati</taxon>
        <taxon>Actinomycetota</taxon>
        <taxon>Actinomycetes</taxon>
        <taxon>Micrococcales</taxon>
        <taxon>Microbacteriaceae</taxon>
        <taxon>Herbiconiux</taxon>
    </lineage>
</organism>
<dbReference type="Proteomes" id="UP000549913">
    <property type="component" value="Unassembled WGS sequence"/>
</dbReference>
<evidence type="ECO:0000313" key="2">
    <source>
        <dbReference type="Proteomes" id="UP000549913"/>
    </source>
</evidence>
<dbReference type="EMBL" id="JACCBM010000001">
    <property type="protein sequence ID" value="NYD71889.1"/>
    <property type="molecule type" value="Genomic_DNA"/>
</dbReference>
<gene>
    <name evidence="1" type="ORF">BJ984_003047</name>
</gene>
<dbReference type="AlphaFoldDB" id="A0A852SSN1"/>
<protein>
    <recommendedName>
        <fullName evidence="3">Winged helix-turn-helix domain-containing protein</fullName>
    </recommendedName>
</protein>
<keyword evidence="2" id="KW-1185">Reference proteome</keyword>
<evidence type="ECO:0000313" key="1">
    <source>
        <dbReference type="EMBL" id="NYD71889.1"/>
    </source>
</evidence>
<dbReference type="Pfam" id="PF06224">
    <property type="entry name" value="AlkZ-like"/>
    <property type="match status" value="1"/>
</dbReference>
<dbReference type="InterPro" id="IPR009351">
    <property type="entry name" value="AlkZ-like"/>
</dbReference>
<dbReference type="PANTHER" id="PTHR30528">
    <property type="entry name" value="CYTOPLASMIC PROTEIN"/>
    <property type="match status" value="1"/>
</dbReference>
<proteinExistence type="predicted"/>
<comment type="caution">
    <text evidence="1">The sequence shown here is derived from an EMBL/GenBank/DDBJ whole genome shotgun (WGS) entry which is preliminary data.</text>
</comment>
<dbReference type="RefSeq" id="WP_179548738.1">
    <property type="nucleotide sequence ID" value="NZ_BSEW01000002.1"/>
</dbReference>
<accession>A0A852SSN1</accession>
<evidence type="ECO:0008006" key="3">
    <source>
        <dbReference type="Google" id="ProtNLM"/>
    </source>
</evidence>
<sequence>MADDLSPALARRVALAAQGFGGASVAVPGTRQFNLLLQRLALLQIDSVNVYERSHYQPVFARLGGYDKAVLDKVTYGRGVTEYWAHEASFLPVATLPLLQWRKDEYRDYYAARPDSWAASNGATLDWLRDELAARGPLRASEIEHESSARRGPWWGWSDVKRGLETLFRQGDVVSAGRQRFERVYALPSQVLPPAILDAAASVSRGDAVASLVSQSARALGVGTLGDIADYFRLKQADARSAVSRLVDTGELRPVTVPGWNREAWLHRDARLPRRMEAAALLSPFDPVVWRRERALRMFDFHYRIEIYTPQPQRIHGYYVLPVLIDDRIPARLDLKSDRQAGVLRVQAAWAEPNLAPSDVPRIAALLRAAAAWQNLPAIAVAPRGTLAPALDAELSSASS</sequence>
<dbReference type="PANTHER" id="PTHR30528:SF0">
    <property type="entry name" value="CYTOPLASMIC PROTEIN"/>
    <property type="match status" value="1"/>
</dbReference>
<reference evidence="1 2" key="1">
    <citation type="submission" date="2020-07" db="EMBL/GenBank/DDBJ databases">
        <title>Sequencing the genomes of 1000 actinobacteria strains.</title>
        <authorList>
            <person name="Klenk H.-P."/>
        </authorList>
    </citation>
    <scope>NUCLEOTIDE SEQUENCE [LARGE SCALE GENOMIC DNA]</scope>
    <source>
        <strain evidence="1 2">DSM 26474</strain>
    </source>
</reference>
<name>A0A852SSN1_9MICO</name>